<accession>A0ABD5NMF2</accession>
<organism evidence="3 4">
    <name type="scientific">Halovivax cerinus</name>
    <dbReference type="NCBI Taxonomy" id="1487865"/>
    <lineage>
        <taxon>Archaea</taxon>
        <taxon>Methanobacteriati</taxon>
        <taxon>Methanobacteriota</taxon>
        <taxon>Stenosarchaea group</taxon>
        <taxon>Halobacteria</taxon>
        <taxon>Halobacteriales</taxon>
        <taxon>Natrialbaceae</taxon>
        <taxon>Halovivax</taxon>
    </lineage>
</organism>
<dbReference type="InterPro" id="IPR025295">
    <property type="entry name" value="eCIS_core_dom"/>
</dbReference>
<feature type="domain" description="eCIS core" evidence="2">
    <location>
        <begin position="7"/>
        <end position="60"/>
    </location>
</feature>
<evidence type="ECO:0000259" key="2">
    <source>
        <dbReference type="Pfam" id="PF13699"/>
    </source>
</evidence>
<feature type="compositionally biased region" description="Low complexity" evidence="1">
    <location>
        <begin position="1"/>
        <end position="12"/>
    </location>
</feature>
<keyword evidence="4" id="KW-1185">Reference proteome</keyword>
<feature type="compositionally biased region" description="Low complexity" evidence="1">
    <location>
        <begin position="20"/>
        <end position="31"/>
    </location>
</feature>
<comment type="caution">
    <text evidence="3">The sequence shown here is derived from an EMBL/GenBank/DDBJ whole genome shotgun (WGS) entry which is preliminary data.</text>
</comment>
<dbReference type="RefSeq" id="WP_382274241.1">
    <property type="nucleotide sequence ID" value="NZ_JBHSAQ010000003.1"/>
</dbReference>
<gene>
    <name evidence="3" type="ORF">ACFOUR_07470</name>
</gene>
<feature type="region of interest" description="Disordered" evidence="1">
    <location>
        <begin position="1"/>
        <end position="43"/>
    </location>
</feature>
<dbReference type="EMBL" id="JBHSAQ010000003">
    <property type="protein sequence ID" value="MFC3958207.1"/>
    <property type="molecule type" value="Genomic_DNA"/>
</dbReference>
<reference evidence="3 4" key="1">
    <citation type="journal article" date="2019" name="Int. J. Syst. Evol. Microbiol.">
        <title>The Global Catalogue of Microorganisms (GCM) 10K type strain sequencing project: providing services to taxonomists for standard genome sequencing and annotation.</title>
        <authorList>
            <consortium name="The Broad Institute Genomics Platform"/>
            <consortium name="The Broad Institute Genome Sequencing Center for Infectious Disease"/>
            <person name="Wu L."/>
            <person name="Ma J."/>
        </authorList>
    </citation>
    <scope>NUCLEOTIDE SEQUENCE [LARGE SCALE GENOMIC DNA]</scope>
    <source>
        <strain evidence="3 4">IBRC-M 10256</strain>
    </source>
</reference>
<evidence type="ECO:0000256" key="1">
    <source>
        <dbReference type="SAM" id="MobiDB-lite"/>
    </source>
</evidence>
<name>A0ABD5NMF2_9EURY</name>
<evidence type="ECO:0000313" key="4">
    <source>
        <dbReference type="Proteomes" id="UP001595846"/>
    </source>
</evidence>
<dbReference type="Proteomes" id="UP001595846">
    <property type="component" value="Unassembled WGS sequence"/>
</dbReference>
<dbReference type="Pfam" id="PF13699">
    <property type="entry name" value="eCIS_core"/>
    <property type="match status" value="1"/>
</dbReference>
<sequence length="68" mass="7332">MTCRSTRVTRPPTRARRSTPARSRSATTSRSILGSTTPERPEGQHLLAHELAHVRQQAGGANGVRAAD</sequence>
<protein>
    <submittedName>
        <fullName evidence="3">DUF4157 domain-containing protein</fullName>
    </submittedName>
</protein>
<dbReference type="AlphaFoldDB" id="A0ABD5NMF2"/>
<proteinExistence type="predicted"/>
<evidence type="ECO:0000313" key="3">
    <source>
        <dbReference type="EMBL" id="MFC3958207.1"/>
    </source>
</evidence>